<dbReference type="Gene3D" id="2.40.160.10">
    <property type="entry name" value="Porin"/>
    <property type="match status" value="1"/>
</dbReference>
<dbReference type="RefSeq" id="WP_394837628.1">
    <property type="nucleotide sequence ID" value="NZ_CP089929.1"/>
</dbReference>
<dbReference type="Proteomes" id="UP001374803">
    <property type="component" value="Chromosome"/>
</dbReference>
<dbReference type="InterPro" id="IPR010870">
    <property type="entry name" value="Porin_O/P"/>
</dbReference>
<feature type="chain" id="PRO_5047000039" evidence="1">
    <location>
        <begin position="32"/>
        <end position="407"/>
    </location>
</feature>
<dbReference type="SUPFAM" id="SSF56935">
    <property type="entry name" value="Porins"/>
    <property type="match status" value="1"/>
</dbReference>
<feature type="signal peptide" evidence="1">
    <location>
        <begin position="1"/>
        <end position="31"/>
    </location>
</feature>
<evidence type="ECO:0000313" key="3">
    <source>
        <dbReference type="Proteomes" id="UP001374803"/>
    </source>
</evidence>
<dbReference type="InterPro" id="IPR023614">
    <property type="entry name" value="Porin_dom_sf"/>
</dbReference>
<protein>
    <submittedName>
        <fullName evidence="2">OprO/OprP family phosphate-selective porin</fullName>
    </submittedName>
</protein>
<organism evidence="2 3">
    <name type="scientific">Pendulispora rubella</name>
    <dbReference type="NCBI Taxonomy" id="2741070"/>
    <lineage>
        <taxon>Bacteria</taxon>
        <taxon>Pseudomonadati</taxon>
        <taxon>Myxococcota</taxon>
        <taxon>Myxococcia</taxon>
        <taxon>Myxococcales</taxon>
        <taxon>Sorangiineae</taxon>
        <taxon>Pendulisporaceae</taxon>
        <taxon>Pendulispora</taxon>
    </lineage>
</organism>
<proteinExistence type="predicted"/>
<dbReference type="EMBL" id="CP089983">
    <property type="protein sequence ID" value="WXB07957.1"/>
    <property type="molecule type" value="Genomic_DNA"/>
</dbReference>
<evidence type="ECO:0000313" key="2">
    <source>
        <dbReference type="EMBL" id="WXB07957.1"/>
    </source>
</evidence>
<sequence>MKFPRKYPQLLRATAAAAFAWFTLQPGTVHAQLAPPAPAAAAPAPAEKKEHWYDKLKIRGYTQVRYNRLFESNDRLVNIQGDRSIGDGGGFFLRRARVVLYGDVHEQVSVYLQPDFASAINDQLNVTILRDWYADVFLDKSKELRVRVGQSKVPFGFENMQSSQNRVPFDRSDPINSAPKDERDIGVFVYYAPKAIRERFKYLVDSGLKGSGDYGMVALGVYNGQTANRRELNDEPHVVARAAYPFQIGKQIVELNLGGYTGKYYVGKDKDVGGPNEIRDVRAYGAFILYPQPIGLQVEYNIGRGPEFDKANNRIKQDWLSGGYALATLKLGNVIPYVRVSMYDGGRKFETNSPLYKVREVEAGVEWQVFKALELTVAYNEAERTFPEKPYPQESGRFLRLQCQFNY</sequence>
<gene>
    <name evidence="2" type="ORF">LVJ94_12035</name>
</gene>
<reference evidence="2" key="1">
    <citation type="submission" date="2021-12" db="EMBL/GenBank/DDBJ databases">
        <title>Discovery of the Pendulisporaceae a myxobacterial family with distinct sporulation behavior and unique specialized metabolism.</title>
        <authorList>
            <person name="Garcia R."/>
            <person name="Popoff A."/>
            <person name="Bader C.D."/>
            <person name="Loehr J."/>
            <person name="Walesch S."/>
            <person name="Walt C."/>
            <person name="Boldt J."/>
            <person name="Bunk B."/>
            <person name="Haeckl F.J.F.P.J."/>
            <person name="Gunesch A.P."/>
            <person name="Birkelbach J."/>
            <person name="Nuebel U."/>
            <person name="Pietschmann T."/>
            <person name="Bach T."/>
            <person name="Mueller R."/>
        </authorList>
    </citation>
    <scope>NUCLEOTIDE SEQUENCE</scope>
    <source>
        <strain evidence="2">MSr11367</strain>
    </source>
</reference>
<keyword evidence="1" id="KW-0732">Signal</keyword>
<accession>A0ABZ2LAK8</accession>
<evidence type="ECO:0000256" key="1">
    <source>
        <dbReference type="SAM" id="SignalP"/>
    </source>
</evidence>
<keyword evidence="3" id="KW-1185">Reference proteome</keyword>
<name>A0ABZ2LAK8_9BACT</name>
<dbReference type="Pfam" id="PF07396">
    <property type="entry name" value="Porin_O_P"/>
    <property type="match status" value="1"/>
</dbReference>